<organism evidence="3 4">
    <name type="scientific">Gryllus longicercus</name>
    <dbReference type="NCBI Taxonomy" id="2509291"/>
    <lineage>
        <taxon>Eukaryota</taxon>
        <taxon>Metazoa</taxon>
        <taxon>Ecdysozoa</taxon>
        <taxon>Arthropoda</taxon>
        <taxon>Hexapoda</taxon>
        <taxon>Insecta</taxon>
        <taxon>Pterygota</taxon>
        <taxon>Neoptera</taxon>
        <taxon>Polyneoptera</taxon>
        <taxon>Orthoptera</taxon>
        <taxon>Ensifera</taxon>
        <taxon>Gryllidea</taxon>
        <taxon>Grylloidea</taxon>
        <taxon>Gryllidae</taxon>
        <taxon>Gryllinae</taxon>
        <taxon>Gryllus</taxon>
    </lineage>
</organism>
<keyword evidence="4" id="KW-1185">Reference proteome</keyword>
<dbReference type="Gene3D" id="3.10.100.10">
    <property type="entry name" value="Mannose-Binding Protein A, subunit A"/>
    <property type="match status" value="1"/>
</dbReference>
<dbReference type="CDD" id="cd00037">
    <property type="entry name" value="CLECT"/>
    <property type="match status" value="1"/>
</dbReference>
<dbReference type="SUPFAM" id="SSF56436">
    <property type="entry name" value="C-type lectin-like"/>
    <property type="match status" value="1"/>
</dbReference>
<evidence type="ECO:0000313" key="3">
    <source>
        <dbReference type="EMBL" id="KAK7789753.1"/>
    </source>
</evidence>
<dbReference type="AlphaFoldDB" id="A0AAN9V517"/>
<reference evidence="3 4" key="1">
    <citation type="submission" date="2024-03" db="EMBL/GenBank/DDBJ databases">
        <title>The genome assembly and annotation of the cricket Gryllus longicercus Weissman &amp; Gray.</title>
        <authorList>
            <person name="Szrajer S."/>
            <person name="Gray D."/>
            <person name="Ylla G."/>
        </authorList>
    </citation>
    <scope>NUCLEOTIDE SEQUENCE [LARGE SCALE GENOMIC DNA]</scope>
    <source>
        <strain evidence="3">DAG 2021-001</strain>
        <tissue evidence="3">Whole body minus gut</tissue>
    </source>
</reference>
<proteinExistence type="predicted"/>
<sequence>MPARSLQVPVIVALTMCSISAANLDPMAQLDCACTSTHFVDVRFAIKCWRNSTRVWTNPKTSDDFGTFTEQSTIQCKREKPPPLDADYEVVPNVGFYKFHPRQTTWEDALRTCASEGGNLAIVNSEAEAESMAVIFRNYPRLNDQDWLNDQAWIGVTDLKTEGVFLSLRGLTLQEEGWARWEKGQPNNEGDGEHCVVFNRDKELADEPCDTKLSFFCERPFVG</sequence>
<dbReference type="SMART" id="SM00034">
    <property type="entry name" value="CLECT"/>
    <property type="match status" value="1"/>
</dbReference>
<comment type="caution">
    <text evidence="3">The sequence shown here is derived from an EMBL/GenBank/DDBJ whole genome shotgun (WGS) entry which is preliminary data.</text>
</comment>
<gene>
    <name evidence="3" type="ORF">R5R35_005173</name>
</gene>
<name>A0AAN9V517_9ORTH</name>
<dbReference type="PANTHER" id="PTHR22803">
    <property type="entry name" value="MANNOSE, PHOSPHOLIPASE, LECTIN RECEPTOR RELATED"/>
    <property type="match status" value="1"/>
</dbReference>
<evidence type="ECO:0000256" key="1">
    <source>
        <dbReference type="SAM" id="SignalP"/>
    </source>
</evidence>
<protein>
    <recommendedName>
        <fullName evidence="2">C-type lectin domain-containing protein</fullName>
    </recommendedName>
</protein>
<dbReference type="InterPro" id="IPR016186">
    <property type="entry name" value="C-type_lectin-like/link_sf"/>
</dbReference>
<dbReference type="InterPro" id="IPR016187">
    <property type="entry name" value="CTDL_fold"/>
</dbReference>
<feature type="domain" description="C-type lectin" evidence="2">
    <location>
        <begin position="97"/>
        <end position="218"/>
    </location>
</feature>
<keyword evidence="1" id="KW-0732">Signal</keyword>
<dbReference type="Proteomes" id="UP001378592">
    <property type="component" value="Unassembled WGS sequence"/>
</dbReference>
<dbReference type="InterPro" id="IPR001304">
    <property type="entry name" value="C-type_lectin-like"/>
</dbReference>
<dbReference type="Pfam" id="PF00059">
    <property type="entry name" value="Lectin_C"/>
    <property type="match status" value="1"/>
</dbReference>
<feature type="chain" id="PRO_5042925156" description="C-type lectin domain-containing protein" evidence="1">
    <location>
        <begin position="22"/>
        <end position="223"/>
    </location>
</feature>
<evidence type="ECO:0000313" key="4">
    <source>
        <dbReference type="Proteomes" id="UP001378592"/>
    </source>
</evidence>
<evidence type="ECO:0000259" key="2">
    <source>
        <dbReference type="PROSITE" id="PS50041"/>
    </source>
</evidence>
<accession>A0AAN9V517</accession>
<dbReference type="InterPro" id="IPR050111">
    <property type="entry name" value="C-type_lectin/snaclec_domain"/>
</dbReference>
<feature type="signal peptide" evidence="1">
    <location>
        <begin position="1"/>
        <end position="21"/>
    </location>
</feature>
<dbReference type="PROSITE" id="PS50041">
    <property type="entry name" value="C_TYPE_LECTIN_2"/>
    <property type="match status" value="1"/>
</dbReference>
<dbReference type="EMBL" id="JAZDUA010000711">
    <property type="protein sequence ID" value="KAK7789753.1"/>
    <property type="molecule type" value="Genomic_DNA"/>
</dbReference>